<accession>A0A4P8WJH9</accession>
<name>A0A4P8WJH9_9EURY</name>
<sequence length="109" mass="12913">MLRRTYLRLLAGVSTLPLVPDRLDPEPRLPADGQLAFWFHFRQSIERGTLSTEWAREHVVEDMTFDRCTRDDAKQALKLAHEGYYGRDVVPVEWREYWDHVERKKQATA</sequence>
<dbReference type="Proteomes" id="UP000302218">
    <property type="component" value="Chromosome"/>
</dbReference>
<dbReference type="AlphaFoldDB" id="A0A4P8WJH9"/>
<evidence type="ECO:0000313" key="1">
    <source>
        <dbReference type="EMBL" id="QCS43629.1"/>
    </source>
</evidence>
<proteinExistence type="predicted"/>
<gene>
    <name evidence="1" type="ORF">FEJ81_15190</name>
</gene>
<dbReference type="GeneID" id="40266645"/>
<organism evidence="1 2">
    <name type="scientific">Natrinema versiforme</name>
    <dbReference type="NCBI Taxonomy" id="88724"/>
    <lineage>
        <taxon>Archaea</taxon>
        <taxon>Methanobacteriati</taxon>
        <taxon>Methanobacteriota</taxon>
        <taxon>Stenosarchaea group</taxon>
        <taxon>Halobacteria</taxon>
        <taxon>Halobacteriales</taxon>
        <taxon>Natrialbaceae</taxon>
        <taxon>Natrinema</taxon>
    </lineage>
</organism>
<dbReference type="RefSeq" id="WP_138246082.1">
    <property type="nucleotide sequence ID" value="NZ_CP040330.1"/>
</dbReference>
<dbReference type="EMBL" id="CP040330">
    <property type="protein sequence ID" value="QCS43629.1"/>
    <property type="molecule type" value="Genomic_DNA"/>
</dbReference>
<reference evidence="2" key="1">
    <citation type="submission" date="2019-05" db="EMBL/GenBank/DDBJ databases">
        <title>Genome sequence and methylation pattern of the halophilic Archaeon Natrinema versiforme BOL5-4.</title>
        <authorList>
            <person name="DasSarma P."/>
            <person name="Anton B.P."/>
            <person name="DasSarma S.L."/>
            <person name="Martinez F.L."/>
            <person name="Guzman D."/>
            <person name="Roberts R.J."/>
            <person name="DasSarma S."/>
        </authorList>
    </citation>
    <scope>NUCLEOTIDE SEQUENCE [LARGE SCALE GENOMIC DNA]</scope>
    <source>
        <strain evidence="2">BOL5-4</strain>
    </source>
</reference>
<dbReference type="KEGG" id="nvr:FEJ81_15190"/>
<protein>
    <submittedName>
        <fullName evidence="1">Uncharacterized protein</fullName>
    </submittedName>
</protein>
<evidence type="ECO:0000313" key="2">
    <source>
        <dbReference type="Proteomes" id="UP000302218"/>
    </source>
</evidence>